<evidence type="ECO:0000256" key="6">
    <source>
        <dbReference type="SAM" id="MobiDB-lite"/>
    </source>
</evidence>
<feature type="region of interest" description="Disordered" evidence="6">
    <location>
        <begin position="286"/>
        <end position="309"/>
    </location>
</feature>
<feature type="transmembrane region" description="Helical" evidence="7">
    <location>
        <begin position="253"/>
        <end position="276"/>
    </location>
</feature>
<keyword evidence="7" id="KW-1133">Transmembrane helix</keyword>
<dbReference type="GO" id="GO:0005876">
    <property type="term" value="C:spindle microtubule"/>
    <property type="evidence" value="ECO:0007669"/>
    <property type="project" value="TreeGrafter"/>
</dbReference>
<dbReference type="GO" id="GO:0090307">
    <property type="term" value="P:mitotic spindle assembly"/>
    <property type="evidence" value="ECO:0007669"/>
    <property type="project" value="TreeGrafter"/>
</dbReference>
<accession>A0AAQ3NJR6</accession>
<evidence type="ECO:0000313" key="9">
    <source>
        <dbReference type="Proteomes" id="UP001374535"/>
    </source>
</evidence>
<keyword evidence="3" id="KW-0505">Motor protein</keyword>
<gene>
    <name evidence="8" type="ORF">V8G54_015671</name>
</gene>
<evidence type="ECO:0000313" key="8">
    <source>
        <dbReference type="EMBL" id="WVZ11141.1"/>
    </source>
</evidence>
<evidence type="ECO:0000256" key="7">
    <source>
        <dbReference type="SAM" id="Phobius"/>
    </source>
</evidence>
<organism evidence="8 9">
    <name type="scientific">Vigna mungo</name>
    <name type="common">Black gram</name>
    <name type="synonym">Phaseolus mungo</name>
    <dbReference type="NCBI Taxonomy" id="3915"/>
    <lineage>
        <taxon>Eukaryota</taxon>
        <taxon>Viridiplantae</taxon>
        <taxon>Streptophyta</taxon>
        <taxon>Embryophyta</taxon>
        <taxon>Tracheophyta</taxon>
        <taxon>Spermatophyta</taxon>
        <taxon>Magnoliopsida</taxon>
        <taxon>eudicotyledons</taxon>
        <taxon>Gunneridae</taxon>
        <taxon>Pentapetalae</taxon>
        <taxon>rosids</taxon>
        <taxon>fabids</taxon>
        <taxon>Fabales</taxon>
        <taxon>Fabaceae</taxon>
        <taxon>Papilionoideae</taxon>
        <taxon>50 kb inversion clade</taxon>
        <taxon>NPAAA clade</taxon>
        <taxon>indigoferoid/millettioid clade</taxon>
        <taxon>Phaseoleae</taxon>
        <taxon>Vigna</taxon>
    </lineage>
</organism>
<keyword evidence="5" id="KW-0175">Coiled coil</keyword>
<proteinExistence type="predicted"/>
<keyword evidence="4" id="KW-0206">Cytoskeleton</keyword>
<feature type="compositionally biased region" description="Basic and acidic residues" evidence="6">
    <location>
        <begin position="300"/>
        <end position="309"/>
    </location>
</feature>
<evidence type="ECO:0000256" key="4">
    <source>
        <dbReference type="ARBA" id="ARBA00023212"/>
    </source>
</evidence>
<name>A0AAQ3NJR6_VIGMU</name>
<feature type="coiled-coil region" evidence="5">
    <location>
        <begin position="73"/>
        <end position="176"/>
    </location>
</feature>
<dbReference type="GO" id="GO:0072686">
    <property type="term" value="C:mitotic spindle"/>
    <property type="evidence" value="ECO:0007669"/>
    <property type="project" value="TreeGrafter"/>
</dbReference>
<dbReference type="PANTHER" id="PTHR47970">
    <property type="entry name" value="KINESIN-LIKE PROTEIN KIF11"/>
    <property type="match status" value="1"/>
</dbReference>
<evidence type="ECO:0000256" key="2">
    <source>
        <dbReference type="ARBA" id="ARBA00022490"/>
    </source>
</evidence>
<comment type="subcellular location">
    <subcellularLocation>
        <location evidence="1">Cytoplasm</location>
        <location evidence="1">Cytoskeleton</location>
    </subcellularLocation>
</comment>
<sequence>MLSVFGRSVSEVMYLCRVVDYEEKHSGEGLSITEWRSTAEDSLMQIEYLQNKLVDQIQQCSDLSNKLHRTKHLEDLQNKLVDQIQQCSDLSNKLHSSEAMSDQIEQMGLTIEYQMEQMGNTIETQQKHLEDLQNKLVDQIQQCSDLSNKLHSTEHLEDLQNKLVDQIEQCSDLSNKLHSSEAISNGTNGAHNRNATKENALHHQACVLRADLEKSMQDNVSLLLKIGREDKLNSDNRNVVNIYHDMSKRSQEFVGISQGMISGTVLQTIVILVMIYKTNWNREASRAGDRVQTCGGQKVGNDKENTEET</sequence>
<dbReference type="Proteomes" id="UP001374535">
    <property type="component" value="Chromosome 5"/>
</dbReference>
<evidence type="ECO:0000256" key="1">
    <source>
        <dbReference type="ARBA" id="ARBA00004245"/>
    </source>
</evidence>
<evidence type="ECO:0000256" key="5">
    <source>
        <dbReference type="SAM" id="Coils"/>
    </source>
</evidence>
<dbReference type="GO" id="GO:0051231">
    <property type="term" value="P:spindle elongation"/>
    <property type="evidence" value="ECO:0007669"/>
    <property type="project" value="TreeGrafter"/>
</dbReference>
<dbReference type="EMBL" id="CP144696">
    <property type="protein sequence ID" value="WVZ11141.1"/>
    <property type="molecule type" value="Genomic_DNA"/>
</dbReference>
<keyword evidence="7" id="KW-0812">Transmembrane</keyword>
<dbReference type="AlphaFoldDB" id="A0AAQ3NJR6"/>
<dbReference type="GO" id="GO:0008574">
    <property type="term" value="F:plus-end-directed microtubule motor activity"/>
    <property type="evidence" value="ECO:0007669"/>
    <property type="project" value="TreeGrafter"/>
</dbReference>
<keyword evidence="9" id="KW-1185">Reference proteome</keyword>
<protein>
    <submittedName>
        <fullName evidence="8">Uncharacterized protein</fullName>
    </submittedName>
</protein>
<keyword evidence="2" id="KW-0963">Cytoplasm</keyword>
<evidence type="ECO:0000256" key="3">
    <source>
        <dbReference type="ARBA" id="ARBA00023175"/>
    </source>
</evidence>
<reference evidence="8 9" key="1">
    <citation type="journal article" date="2023" name="Life. Sci Alliance">
        <title>Evolutionary insights into 3D genome organization and epigenetic landscape of Vigna mungo.</title>
        <authorList>
            <person name="Junaid A."/>
            <person name="Singh B."/>
            <person name="Bhatia S."/>
        </authorList>
    </citation>
    <scope>NUCLEOTIDE SEQUENCE [LARGE SCALE GENOMIC DNA]</scope>
    <source>
        <strain evidence="8">Urdbean</strain>
    </source>
</reference>
<dbReference type="PANTHER" id="PTHR47970:SF12">
    <property type="entry name" value="KINESIN FAMILY MEMBER 11"/>
    <property type="match status" value="1"/>
</dbReference>
<dbReference type="InterPro" id="IPR047149">
    <property type="entry name" value="KIF11-like"/>
</dbReference>
<keyword evidence="7" id="KW-0472">Membrane</keyword>